<comment type="caution">
    <text evidence="12">The sequence shown here is derived from an EMBL/GenBank/DDBJ whole genome shotgun (WGS) entry which is preliminary data.</text>
</comment>
<dbReference type="PRINTS" id="PR00344">
    <property type="entry name" value="BCTRLSENSOR"/>
</dbReference>
<keyword evidence="3 9" id="KW-0597">Phosphoprotein</keyword>
<gene>
    <name evidence="12" type="ORF">CALK_1870</name>
</gene>
<evidence type="ECO:0000256" key="2">
    <source>
        <dbReference type="ARBA" id="ARBA00012438"/>
    </source>
</evidence>
<dbReference type="PROSITE" id="PS50109">
    <property type="entry name" value="HIS_KIN"/>
    <property type="match status" value="1"/>
</dbReference>
<evidence type="ECO:0000256" key="3">
    <source>
        <dbReference type="ARBA" id="ARBA00022553"/>
    </source>
</evidence>
<dbReference type="GO" id="GO:0000160">
    <property type="term" value="P:phosphorelay signal transduction system"/>
    <property type="evidence" value="ECO:0007669"/>
    <property type="project" value="UniProtKB-KW"/>
</dbReference>
<dbReference type="SUPFAM" id="SSF52172">
    <property type="entry name" value="CheY-like"/>
    <property type="match status" value="1"/>
</dbReference>
<dbReference type="InterPro" id="IPR011006">
    <property type="entry name" value="CheY-like_superfamily"/>
</dbReference>
<keyword evidence="6 12" id="KW-0418">Kinase</keyword>
<keyword evidence="5" id="KW-0547">Nucleotide-binding</keyword>
<evidence type="ECO:0000259" key="11">
    <source>
        <dbReference type="PROSITE" id="PS50110"/>
    </source>
</evidence>
<organism evidence="12 13">
    <name type="scientific">Chitinivibrio alkaliphilus ACht1</name>
    <dbReference type="NCBI Taxonomy" id="1313304"/>
    <lineage>
        <taxon>Bacteria</taxon>
        <taxon>Pseudomonadati</taxon>
        <taxon>Fibrobacterota</taxon>
        <taxon>Chitinivibrionia</taxon>
        <taxon>Chitinivibrionales</taxon>
        <taxon>Chitinivibrionaceae</taxon>
        <taxon>Chitinivibrio</taxon>
    </lineage>
</organism>
<dbReference type="SUPFAM" id="SSF55874">
    <property type="entry name" value="ATPase domain of HSP90 chaperone/DNA topoisomerase II/histidine kinase"/>
    <property type="match status" value="1"/>
</dbReference>
<evidence type="ECO:0000313" key="12">
    <source>
        <dbReference type="EMBL" id="ERP31252.1"/>
    </source>
</evidence>
<dbReference type="EMBL" id="ASJR01000016">
    <property type="protein sequence ID" value="ERP31252.1"/>
    <property type="molecule type" value="Genomic_DNA"/>
</dbReference>
<feature type="modified residue" description="4-aspartylphosphate" evidence="9">
    <location>
        <position position="58"/>
    </location>
</feature>
<dbReference type="Pfam" id="PF00072">
    <property type="entry name" value="Response_reg"/>
    <property type="match status" value="1"/>
</dbReference>
<dbReference type="Proteomes" id="UP000017148">
    <property type="component" value="Unassembled WGS sequence"/>
</dbReference>
<evidence type="ECO:0000259" key="10">
    <source>
        <dbReference type="PROSITE" id="PS50109"/>
    </source>
</evidence>
<dbReference type="PROSITE" id="PS50110">
    <property type="entry name" value="RESPONSE_REGULATORY"/>
    <property type="match status" value="1"/>
</dbReference>
<dbReference type="InterPro" id="IPR005467">
    <property type="entry name" value="His_kinase_dom"/>
</dbReference>
<keyword evidence="8" id="KW-0902">Two-component regulatory system</keyword>
<comment type="catalytic activity">
    <reaction evidence="1">
        <text>ATP + protein L-histidine = ADP + protein N-phospho-L-histidine.</text>
        <dbReference type="EC" id="2.7.13.3"/>
    </reaction>
</comment>
<dbReference type="EC" id="2.7.13.3" evidence="2"/>
<dbReference type="InterPro" id="IPR036890">
    <property type="entry name" value="HATPase_C_sf"/>
</dbReference>
<evidence type="ECO:0000256" key="1">
    <source>
        <dbReference type="ARBA" id="ARBA00000085"/>
    </source>
</evidence>
<evidence type="ECO:0000256" key="9">
    <source>
        <dbReference type="PROSITE-ProRule" id="PRU00169"/>
    </source>
</evidence>
<dbReference type="Gene3D" id="3.40.50.2300">
    <property type="match status" value="1"/>
</dbReference>
<evidence type="ECO:0000313" key="13">
    <source>
        <dbReference type="Proteomes" id="UP000017148"/>
    </source>
</evidence>
<dbReference type="InterPro" id="IPR001789">
    <property type="entry name" value="Sig_transdc_resp-reg_receiver"/>
</dbReference>
<reference evidence="12 13" key="1">
    <citation type="journal article" date="2013" name="Environ. Microbiol.">
        <title>Genome analysis of Chitinivibrio alkaliphilus gen. nov., sp. nov., a novel extremely haloalkaliphilic anaerobic chitinolytic bacterium from the candidate phylum Termite Group 3.</title>
        <authorList>
            <person name="Sorokin D.Y."/>
            <person name="Gumerov V.M."/>
            <person name="Rakitin A.L."/>
            <person name="Beletsky A.V."/>
            <person name="Damste J.S."/>
            <person name="Muyzer G."/>
            <person name="Mardanov A.V."/>
            <person name="Ravin N.V."/>
        </authorList>
    </citation>
    <scope>NUCLEOTIDE SEQUENCE [LARGE SCALE GENOMIC DNA]</scope>
    <source>
        <strain evidence="12 13">ACht1</strain>
    </source>
</reference>
<dbReference type="STRING" id="1313304.CALK_1870"/>
<dbReference type="PANTHER" id="PTHR43065:SF10">
    <property type="entry name" value="PEROXIDE STRESS-ACTIVATED HISTIDINE KINASE MAK3"/>
    <property type="match status" value="1"/>
</dbReference>
<dbReference type="InterPro" id="IPR004358">
    <property type="entry name" value="Sig_transdc_His_kin-like_C"/>
</dbReference>
<dbReference type="CDD" id="cd17574">
    <property type="entry name" value="REC_OmpR"/>
    <property type="match status" value="1"/>
</dbReference>
<dbReference type="PANTHER" id="PTHR43065">
    <property type="entry name" value="SENSOR HISTIDINE KINASE"/>
    <property type="match status" value="1"/>
</dbReference>
<dbReference type="GO" id="GO:0004673">
    <property type="term" value="F:protein histidine kinase activity"/>
    <property type="evidence" value="ECO:0007669"/>
    <property type="project" value="UniProtKB-EC"/>
</dbReference>
<dbReference type="RefSeq" id="WP_022637299.1">
    <property type="nucleotide sequence ID" value="NZ_ASJR01000016.1"/>
</dbReference>
<proteinExistence type="predicted"/>
<feature type="domain" description="Response regulatory" evidence="11">
    <location>
        <begin position="9"/>
        <end position="125"/>
    </location>
</feature>
<protein>
    <recommendedName>
        <fullName evidence="2">histidine kinase</fullName>
        <ecNumber evidence="2">2.7.13.3</ecNumber>
    </recommendedName>
</protein>
<keyword evidence="7" id="KW-0067">ATP-binding</keyword>
<dbReference type="Gene3D" id="1.10.287.130">
    <property type="match status" value="1"/>
</dbReference>
<dbReference type="Gene3D" id="3.30.565.10">
    <property type="entry name" value="Histidine kinase-like ATPase, C-terminal domain"/>
    <property type="match status" value="1"/>
</dbReference>
<dbReference type="Pfam" id="PF02518">
    <property type="entry name" value="HATPase_c"/>
    <property type="match status" value="1"/>
</dbReference>
<feature type="domain" description="Histidine kinase" evidence="10">
    <location>
        <begin position="174"/>
        <end position="407"/>
    </location>
</feature>
<sequence>MSTLMKAHPILVADDDMTTQLLLQNALEEWGYSVIVRDNGIEALEIINSGAVSVALLDWDMPGYDGITVCRRLMKQKCESSVYRILLTAKEGSENISRGLEAGAHDYIIKPFDPIILQSRIRAGLRFYKLEKSLFDRNRALRKYAFEMERLAQERAEQLIHADRLTTIGMLTAGVAHEVNNPSTFISGNISILKELWPLIRRGLHGLREEVSPEDASRLDFAIEEIPPILSAMESGVNRIGKIVEGLKLYARKDSIEQTEFSLAALIHDSLALLQASLKNIALDLEVDDSLMVYGDYQKVEQVLVNLLVNAVDELHSLEGREQRIRIATEEDDKDVWVHVHDTGPGIAESVREKLFSPFFTTKEPGKGTGLGLSICAGIIEQHGGTIRASSSELGGALFSFSIPKHST</sequence>
<evidence type="ECO:0000256" key="7">
    <source>
        <dbReference type="ARBA" id="ARBA00022840"/>
    </source>
</evidence>
<dbReference type="SMART" id="SM00448">
    <property type="entry name" value="REC"/>
    <property type="match status" value="1"/>
</dbReference>
<dbReference type="AlphaFoldDB" id="U7D843"/>
<dbReference type="GO" id="GO:0005524">
    <property type="term" value="F:ATP binding"/>
    <property type="evidence" value="ECO:0007669"/>
    <property type="project" value="UniProtKB-KW"/>
</dbReference>
<accession>U7D843</accession>
<evidence type="ECO:0000256" key="6">
    <source>
        <dbReference type="ARBA" id="ARBA00022777"/>
    </source>
</evidence>
<dbReference type="OrthoDB" id="9799273at2"/>
<dbReference type="SMART" id="SM00387">
    <property type="entry name" value="HATPase_c"/>
    <property type="match status" value="1"/>
</dbReference>
<dbReference type="eggNOG" id="COG4191">
    <property type="taxonomic scope" value="Bacteria"/>
</dbReference>
<evidence type="ECO:0000256" key="8">
    <source>
        <dbReference type="ARBA" id="ARBA00023012"/>
    </source>
</evidence>
<keyword evidence="13" id="KW-1185">Reference proteome</keyword>
<name>U7D843_9BACT</name>
<keyword evidence="4" id="KW-0808">Transferase</keyword>
<evidence type="ECO:0000256" key="4">
    <source>
        <dbReference type="ARBA" id="ARBA00022679"/>
    </source>
</evidence>
<dbReference type="InterPro" id="IPR003594">
    <property type="entry name" value="HATPase_dom"/>
</dbReference>
<evidence type="ECO:0000256" key="5">
    <source>
        <dbReference type="ARBA" id="ARBA00022741"/>
    </source>
</evidence>